<proteinExistence type="predicted"/>
<dbReference type="InterPro" id="IPR058913">
    <property type="entry name" value="Integrase_dom_put"/>
</dbReference>
<dbReference type="OrthoDB" id="3353107at2759"/>
<dbReference type="STRING" id="685588.A0A067TCU8"/>
<dbReference type="PANTHER" id="PTHR46791:SF5">
    <property type="entry name" value="CLR5 DOMAIN-CONTAINING PROTEIN-RELATED"/>
    <property type="match status" value="1"/>
</dbReference>
<evidence type="ECO:0000313" key="3">
    <source>
        <dbReference type="EMBL" id="KDR81020.1"/>
    </source>
</evidence>
<dbReference type="HOGENOM" id="CLU_025397_0_0_1"/>
<dbReference type="Pfam" id="PF24764">
    <property type="entry name" value="rva_4"/>
    <property type="match status" value="1"/>
</dbReference>
<organism evidence="3 4">
    <name type="scientific">Galerina marginata (strain CBS 339.88)</name>
    <dbReference type="NCBI Taxonomy" id="685588"/>
    <lineage>
        <taxon>Eukaryota</taxon>
        <taxon>Fungi</taxon>
        <taxon>Dikarya</taxon>
        <taxon>Basidiomycota</taxon>
        <taxon>Agaricomycotina</taxon>
        <taxon>Agaricomycetes</taxon>
        <taxon>Agaricomycetidae</taxon>
        <taxon>Agaricales</taxon>
        <taxon>Agaricineae</taxon>
        <taxon>Strophariaceae</taxon>
        <taxon>Galerina</taxon>
    </lineage>
</organism>
<feature type="non-terminal residue" evidence="3">
    <location>
        <position position="1"/>
    </location>
</feature>
<accession>A0A067TCU8</accession>
<keyword evidence="4" id="KW-1185">Reference proteome</keyword>
<evidence type="ECO:0000256" key="1">
    <source>
        <dbReference type="SAM" id="MobiDB-lite"/>
    </source>
</evidence>
<dbReference type="PANTHER" id="PTHR46791">
    <property type="entry name" value="EXPRESSED PROTEIN"/>
    <property type="match status" value="1"/>
</dbReference>
<gene>
    <name evidence="3" type="ORF">GALMADRAFT_46025</name>
</gene>
<evidence type="ECO:0000259" key="2">
    <source>
        <dbReference type="Pfam" id="PF24764"/>
    </source>
</evidence>
<feature type="domain" description="Integrase core" evidence="2">
    <location>
        <begin position="1"/>
        <end position="121"/>
    </location>
</feature>
<dbReference type="AlphaFoldDB" id="A0A067TCU8"/>
<feature type="region of interest" description="Disordered" evidence="1">
    <location>
        <begin position="397"/>
        <end position="419"/>
    </location>
</feature>
<reference evidence="4" key="1">
    <citation type="journal article" date="2014" name="Proc. Natl. Acad. Sci. U.S.A.">
        <title>Extensive sampling of basidiomycete genomes demonstrates inadequacy of the white-rot/brown-rot paradigm for wood decay fungi.</title>
        <authorList>
            <person name="Riley R."/>
            <person name="Salamov A.A."/>
            <person name="Brown D.W."/>
            <person name="Nagy L.G."/>
            <person name="Floudas D."/>
            <person name="Held B.W."/>
            <person name="Levasseur A."/>
            <person name="Lombard V."/>
            <person name="Morin E."/>
            <person name="Otillar R."/>
            <person name="Lindquist E.A."/>
            <person name="Sun H."/>
            <person name="LaButti K.M."/>
            <person name="Schmutz J."/>
            <person name="Jabbour D."/>
            <person name="Luo H."/>
            <person name="Baker S.E."/>
            <person name="Pisabarro A.G."/>
            <person name="Walton J.D."/>
            <person name="Blanchette R.A."/>
            <person name="Henrissat B."/>
            <person name="Martin F."/>
            <person name="Cullen D."/>
            <person name="Hibbett D.S."/>
            <person name="Grigoriev I.V."/>
        </authorList>
    </citation>
    <scope>NUCLEOTIDE SEQUENCE [LARGE SCALE GENOMIC DNA]</scope>
    <source>
        <strain evidence="4">CBS 339.88</strain>
    </source>
</reference>
<feature type="non-terminal residue" evidence="3">
    <location>
        <position position="564"/>
    </location>
</feature>
<dbReference type="EMBL" id="KL142371">
    <property type="protein sequence ID" value="KDR81020.1"/>
    <property type="molecule type" value="Genomic_DNA"/>
</dbReference>
<dbReference type="Proteomes" id="UP000027222">
    <property type="component" value="Unassembled WGS sequence"/>
</dbReference>
<feature type="region of interest" description="Disordered" evidence="1">
    <location>
        <begin position="151"/>
        <end position="182"/>
    </location>
</feature>
<feature type="compositionally biased region" description="Acidic residues" evidence="1">
    <location>
        <begin position="164"/>
        <end position="182"/>
    </location>
</feature>
<protein>
    <recommendedName>
        <fullName evidence="2">Integrase core domain-containing protein</fullName>
    </recommendedName>
</protein>
<evidence type="ECO:0000313" key="4">
    <source>
        <dbReference type="Proteomes" id="UP000027222"/>
    </source>
</evidence>
<name>A0A067TCU8_GALM3</name>
<sequence length="564" mass="63039">PSRLRGDRGGENVELSVWMILKRGPNRASFMWGSSTHNTRIERLWVEVGRSFGRAWRAFFTRLGRLHRLDKSNPNHLWLLHYLFLQSIQKDCEDFQENWNAHPISGPGTKDRSPNRIRFEGQTTGGVYVEDEFDSVHPAVLQQYLGTTRNGVVRRRHQTGAGNPEEEEDSGDEDNSDEEVEIPEDLGERLVADQEGHIVHPAVPVPSKSCPFGVAGLALFETLFSQVTDQVIIPPGYGIKEEEWDDGEYPSVETLRTGKKRKELSVSLPDSIWRPRGERWVQGLACMTHILYELEENHTSSAFRIQIMDDAPPPPKKKKGTGYCTAILEGGKPCLCKEYDDPDEKTPGIPVVCQECCHGRSLHDGTAPKGVTNIFKQIISGSGQDALAAARKETNASLSGKSAVKHEKPKKSASGGSKKASHRVGNIVFITCGLTKGGKLQEKIAPDKHAIQLLESQKLAITYGSNQTNLEFFEDWGIKKMNKFLQNLFPKLFELFVAECPWMSSLDDDDNIPLGSDLKFPYVLLSKHYSELRVVPSEDFTGIRASQNRGRAGSSVKETFLWIG</sequence>